<organism evidence="2 3">
    <name type="scientific">Candidatus Woesebacteria bacterium GW2011_GWA1_39_12</name>
    <dbReference type="NCBI Taxonomy" id="1618549"/>
    <lineage>
        <taxon>Bacteria</taxon>
        <taxon>Candidatus Woeseibacteriota</taxon>
    </lineage>
</organism>
<dbReference type="InterPro" id="IPR004360">
    <property type="entry name" value="Glyas_Fos-R_dOase_dom"/>
</dbReference>
<protein>
    <recommendedName>
        <fullName evidence="1">VOC domain-containing protein</fullName>
    </recommendedName>
</protein>
<dbReference type="Proteomes" id="UP000034325">
    <property type="component" value="Unassembled WGS sequence"/>
</dbReference>
<evidence type="ECO:0000313" key="2">
    <source>
        <dbReference type="EMBL" id="KKQ98554.1"/>
    </source>
</evidence>
<proteinExistence type="predicted"/>
<dbReference type="PROSITE" id="PS51819">
    <property type="entry name" value="VOC"/>
    <property type="match status" value="1"/>
</dbReference>
<dbReference type="InterPro" id="IPR029068">
    <property type="entry name" value="Glyas_Bleomycin-R_OHBP_Dase"/>
</dbReference>
<evidence type="ECO:0000259" key="1">
    <source>
        <dbReference type="PROSITE" id="PS51819"/>
    </source>
</evidence>
<dbReference type="SUPFAM" id="SSF54593">
    <property type="entry name" value="Glyoxalase/Bleomycin resistance protein/Dihydroxybiphenyl dioxygenase"/>
    <property type="match status" value="1"/>
</dbReference>
<feature type="domain" description="VOC" evidence="1">
    <location>
        <begin position="4"/>
        <end position="124"/>
    </location>
</feature>
<accession>A0A0G0PK89</accession>
<gene>
    <name evidence="2" type="ORF">UT23_C0002G0054</name>
</gene>
<dbReference type="EMBL" id="LBWA01000002">
    <property type="protein sequence ID" value="KKQ98554.1"/>
    <property type="molecule type" value="Genomic_DNA"/>
</dbReference>
<comment type="caution">
    <text evidence="2">The sequence shown here is derived from an EMBL/GenBank/DDBJ whole genome shotgun (WGS) entry which is preliminary data.</text>
</comment>
<dbReference type="InterPro" id="IPR037523">
    <property type="entry name" value="VOC_core"/>
</dbReference>
<dbReference type="Gene3D" id="3.10.180.10">
    <property type="entry name" value="2,3-Dihydroxybiphenyl 1,2-Dioxygenase, domain 1"/>
    <property type="match status" value="1"/>
</dbReference>
<name>A0A0G0PK89_9BACT</name>
<dbReference type="Pfam" id="PF00903">
    <property type="entry name" value="Glyoxalase"/>
    <property type="match status" value="1"/>
</dbReference>
<dbReference type="AlphaFoldDB" id="A0A0G0PK89"/>
<sequence>MLKGLESVVLGSANAKKLASFYKDVVGLKLTLEAEMGENNENLFAFEVKGSSGFYIMDHSKVKGEAKDPNRILLNFEVDDIDKEVKKLDGKKVKKIQDKYHLEGYGWIVTYEDPDGNYFQLVQVRA</sequence>
<reference evidence="2 3" key="1">
    <citation type="journal article" date="2015" name="Nature">
        <title>rRNA introns, odd ribosomes, and small enigmatic genomes across a large radiation of phyla.</title>
        <authorList>
            <person name="Brown C.T."/>
            <person name="Hug L.A."/>
            <person name="Thomas B.C."/>
            <person name="Sharon I."/>
            <person name="Castelle C.J."/>
            <person name="Singh A."/>
            <person name="Wilkins M.J."/>
            <person name="Williams K.H."/>
            <person name="Banfield J.F."/>
        </authorList>
    </citation>
    <scope>NUCLEOTIDE SEQUENCE [LARGE SCALE GENOMIC DNA]</scope>
</reference>
<evidence type="ECO:0000313" key="3">
    <source>
        <dbReference type="Proteomes" id="UP000034325"/>
    </source>
</evidence>